<dbReference type="Pfam" id="PF01106">
    <property type="entry name" value="NifU"/>
    <property type="match status" value="1"/>
</dbReference>
<evidence type="ECO:0000256" key="1">
    <source>
        <dbReference type="ARBA" id="ARBA00006420"/>
    </source>
</evidence>
<dbReference type="InterPro" id="IPR034904">
    <property type="entry name" value="FSCA_dom_sf"/>
</dbReference>
<dbReference type="Proteomes" id="UP000007797">
    <property type="component" value="Unassembled WGS sequence"/>
</dbReference>
<dbReference type="FunFam" id="3.30.300.130:FF:000001">
    <property type="entry name" value="NFU1 iron-sulfur cluster scaffold"/>
    <property type="match status" value="1"/>
</dbReference>
<dbReference type="OMA" id="MHWISEV"/>
<dbReference type="EMBL" id="GL883010">
    <property type="protein sequence ID" value="EGG20834.1"/>
    <property type="molecule type" value="Genomic_DNA"/>
</dbReference>
<dbReference type="OrthoDB" id="565552at2759"/>
<feature type="domain" description="Scaffold protein Nfu/NifU N-terminal" evidence="2">
    <location>
        <begin position="106"/>
        <end position="192"/>
    </location>
</feature>
<dbReference type="GeneID" id="14874161"/>
<proteinExistence type="inferred from homology"/>
<evidence type="ECO:0000259" key="2">
    <source>
        <dbReference type="SMART" id="SM00932"/>
    </source>
</evidence>
<dbReference type="InterPro" id="IPR001075">
    <property type="entry name" value="NIF_FeS_clus_asmbl_NifU_C"/>
</dbReference>
<dbReference type="Gene3D" id="3.30.1370.70">
    <property type="entry name" value="Scaffold protein Nfu/NifU, N-terminal domain"/>
    <property type="match status" value="1"/>
</dbReference>
<dbReference type="GO" id="GO:0005506">
    <property type="term" value="F:iron ion binding"/>
    <property type="evidence" value="ECO:0007669"/>
    <property type="project" value="InterPro"/>
</dbReference>
<dbReference type="RefSeq" id="XP_004358684.1">
    <property type="nucleotide sequence ID" value="XM_004358627.1"/>
</dbReference>
<dbReference type="STRING" id="1054147.F4PT98"/>
<dbReference type="GO" id="GO:0016226">
    <property type="term" value="P:iron-sulfur cluster assembly"/>
    <property type="evidence" value="ECO:0007669"/>
    <property type="project" value="InterPro"/>
</dbReference>
<dbReference type="FunFam" id="3.30.1370.70:FF:000001">
    <property type="entry name" value="NifU-like protein 4, mitochondrial"/>
    <property type="match status" value="1"/>
</dbReference>
<name>F4PT98_CACFS</name>
<dbReference type="PANTHER" id="PTHR11178">
    <property type="entry name" value="IRON-SULFUR CLUSTER SCAFFOLD PROTEIN NFU-RELATED"/>
    <property type="match status" value="1"/>
</dbReference>
<reference evidence="4" key="1">
    <citation type="journal article" date="2011" name="Genome Res.">
        <title>Phylogeny-wide analysis of social amoeba genomes highlights ancient origins for complex intercellular communication.</title>
        <authorList>
            <person name="Heidel A.J."/>
            <person name="Lawal H.M."/>
            <person name="Felder M."/>
            <person name="Schilde C."/>
            <person name="Helps N.R."/>
            <person name="Tunggal B."/>
            <person name="Rivero F."/>
            <person name="John U."/>
            <person name="Schleicher M."/>
            <person name="Eichinger L."/>
            <person name="Platzer M."/>
            <person name="Noegel A.A."/>
            <person name="Schaap P."/>
            <person name="Gloeckner G."/>
        </authorList>
    </citation>
    <scope>NUCLEOTIDE SEQUENCE [LARGE SCALE GENOMIC DNA]</scope>
    <source>
        <strain evidence="4">SH3</strain>
    </source>
</reference>
<dbReference type="SMART" id="SM00932">
    <property type="entry name" value="Nfu_N"/>
    <property type="match status" value="1"/>
</dbReference>
<dbReference type="InterPro" id="IPR014824">
    <property type="entry name" value="Nfu/NifU_N"/>
</dbReference>
<accession>F4PT98</accession>
<sequence>MMFRRAIVSSRRIIGNQASCGALNTSSTVSYNHNNNNNKCSNTAVATNKFTTFNTFNYINNNNQTRYYSSTTSTTEKEESELLKELFQKDNSPESDPTTKQNRIFIQTETTPNPDSLKFLPGVEVMEQGTVDFPDFKSSQISPLANAIFKLDGVNRVFFGPSFISVNKFTETEWSILKPQVYGAIINFYHSGQPLLLEKPSAENNDTLILPEDDEVVAMIKELIETRIRPTLLDDGGNIQYLGFKDGIVLVKLQGTCSSCSSSQATLKGGIERMLMHWISEVRGIMAVTDDELDKLNLDYFNQVEKEKEEEKK</sequence>
<dbReference type="PANTHER" id="PTHR11178:SF1">
    <property type="entry name" value="NFU1 IRON-SULFUR CLUSTER SCAFFOLD HOMOLOG, MITOCHONDRIAL"/>
    <property type="match status" value="1"/>
</dbReference>
<protein>
    <submittedName>
        <fullName evidence="3">NIF system FeS cluster assembly domain-containing protein</fullName>
    </submittedName>
</protein>
<dbReference type="GO" id="GO:0005739">
    <property type="term" value="C:mitochondrion"/>
    <property type="evidence" value="ECO:0007669"/>
    <property type="project" value="TreeGrafter"/>
</dbReference>
<evidence type="ECO:0000313" key="4">
    <source>
        <dbReference type="Proteomes" id="UP000007797"/>
    </source>
</evidence>
<dbReference type="SUPFAM" id="SSF117916">
    <property type="entry name" value="Fe-S cluster assembly (FSCA) domain-like"/>
    <property type="match status" value="1"/>
</dbReference>
<dbReference type="Pfam" id="PF08712">
    <property type="entry name" value="Nfu_N"/>
    <property type="match status" value="1"/>
</dbReference>
<dbReference type="Gene3D" id="3.30.300.130">
    <property type="entry name" value="Fe-S cluster assembly (FSCA)"/>
    <property type="match status" value="1"/>
</dbReference>
<dbReference type="SUPFAM" id="SSF110836">
    <property type="entry name" value="Hypothetical protein SAV1430"/>
    <property type="match status" value="1"/>
</dbReference>
<comment type="similarity">
    <text evidence="1">Belongs to the NifU family.</text>
</comment>
<keyword evidence="4" id="KW-1185">Reference proteome</keyword>
<dbReference type="InterPro" id="IPR036498">
    <property type="entry name" value="Nfu/NifU_N_sf"/>
</dbReference>
<dbReference type="AlphaFoldDB" id="F4PT98"/>
<evidence type="ECO:0000313" key="3">
    <source>
        <dbReference type="EMBL" id="EGG20834.1"/>
    </source>
</evidence>
<gene>
    <name evidence="3" type="primary">nfu1</name>
    <name evidence="3" type="ORF">DFA_00699</name>
</gene>
<organism evidence="3 4">
    <name type="scientific">Cavenderia fasciculata</name>
    <name type="common">Slime mold</name>
    <name type="synonym">Dictyostelium fasciculatum</name>
    <dbReference type="NCBI Taxonomy" id="261658"/>
    <lineage>
        <taxon>Eukaryota</taxon>
        <taxon>Amoebozoa</taxon>
        <taxon>Evosea</taxon>
        <taxon>Eumycetozoa</taxon>
        <taxon>Dictyostelia</taxon>
        <taxon>Acytosteliales</taxon>
        <taxon>Cavenderiaceae</taxon>
        <taxon>Cavenderia</taxon>
    </lineage>
</organism>
<dbReference type="KEGG" id="dfa:DFA_00699"/>
<dbReference type="GO" id="GO:0051536">
    <property type="term" value="F:iron-sulfur cluster binding"/>
    <property type="evidence" value="ECO:0007669"/>
    <property type="project" value="InterPro"/>
</dbReference>